<dbReference type="EMBL" id="CXWD01000011">
    <property type="protein sequence ID" value="CTQ71918.1"/>
    <property type="molecule type" value="Genomic_DNA"/>
</dbReference>
<reference evidence="2" key="1">
    <citation type="submission" date="2015-07" db="EMBL/GenBank/DDBJ databases">
        <authorList>
            <person name="Rodrigo-Torres Lidia"/>
            <person name="Arahal R.David."/>
        </authorList>
    </citation>
    <scope>NUCLEOTIDE SEQUENCE [LARGE SCALE GENOMIC DNA]</scope>
    <source>
        <strain evidence="2">CECT 5112</strain>
    </source>
</reference>
<evidence type="ECO:0000313" key="2">
    <source>
        <dbReference type="Proteomes" id="UP000053235"/>
    </source>
</evidence>
<organism evidence="1 2">
    <name type="scientific">Roseibium alexandrii</name>
    <dbReference type="NCBI Taxonomy" id="388408"/>
    <lineage>
        <taxon>Bacteria</taxon>
        <taxon>Pseudomonadati</taxon>
        <taxon>Pseudomonadota</taxon>
        <taxon>Alphaproteobacteria</taxon>
        <taxon>Hyphomicrobiales</taxon>
        <taxon>Stappiaceae</taxon>
        <taxon>Roseibium</taxon>
    </lineage>
</organism>
<name>A0A0M7A9Y9_9HYPH</name>
<dbReference type="STRING" id="388408.LAX5112_02972"/>
<dbReference type="AlphaFoldDB" id="A0A0M7A9Y9"/>
<accession>A0A0M7A9Y9</accession>
<dbReference type="SUPFAM" id="SSF159245">
    <property type="entry name" value="AttH-like"/>
    <property type="match status" value="1"/>
</dbReference>
<proteinExistence type="predicted"/>
<dbReference type="CDD" id="cd21471">
    <property type="entry name" value="CrtC-like"/>
    <property type="match status" value="1"/>
</dbReference>
<protein>
    <submittedName>
        <fullName evidence="1">Hydroxyneurosporene synthase (CrtC)</fullName>
    </submittedName>
</protein>
<dbReference type="Proteomes" id="UP000053235">
    <property type="component" value="Unassembled WGS sequence"/>
</dbReference>
<sequence>MTERGEGELVRTQNSMQIGSSSIVYVDGGIEIVFDETALPWPGHRLMPSRMSGRIRLEPQIQNDRVFDLDPEGHHIWWPVFPRARVRVESNHLPKGGWQGEAYHDFNFGDRVLEEDFEHWDWARGPSGDQATIILYDAVLRSGTRRTLGVVFSKETEERHFAPPERQMLPVGSWGVKGGIACDPGGTPRLSMKLEDAPFYRRSLVETMVHGDQLAMVHETLDCNRLANPVVRMMLPFRMPRRARR</sequence>
<gene>
    <name evidence="1" type="ORF">LAX5112_02972</name>
</gene>
<evidence type="ECO:0000313" key="1">
    <source>
        <dbReference type="EMBL" id="CTQ71918.1"/>
    </source>
</evidence>
<keyword evidence="2" id="KW-1185">Reference proteome</keyword>